<evidence type="ECO:0000256" key="3">
    <source>
        <dbReference type="ARBA" id="ARBA00022980"/>
    </source>
</evidence>
<reference evidence="8" key="1">
    <citation type="submission" date="2013-04" db="EMBL/GenBank/DDBJ databases">
        <authorList>
            <person name="Qu J."/>
            <person name="Murali S.C."/>
            <person name="Bandaranaike D."/>
            <person name="Bellair M."/>
            <person name="Blankenburg K."/>
            <person name="Chao H."/>
            <person name="Dinh H."/>
            <person name="Doddapaneni H."/>
            <person name="Downs B."/>
            <person name="Dugan-Rocha S."/>
            <person name="Elkadiri S."/>
            <person name="Gnanaolivu R.D."/>
            <person name="Hernandez B."/>
            <person name="Javaid M."/>
            <person name="Jayaseelan J.C."/>
            <person name="Lee S."/>
            <person name="Li M."/>
            <person name="Ming W."/>
            <person name="Munidasa M."/>
            <person name="Muniz J."/>
            <person name="Nguyen L."/>
            <person name="Ongeri F."/>
            <person name="Osuji N."/>
            <person name="Pu L.-L."/>
            <person name="Puazo M."/>
            <person name="Qu C."/>
            <person name="Quiroz J."/>
            <person name="Raj R."/>
            <person name="Weissenberger G."/>
            <person name="Xin Y."/>
            <person name="Zou X."/>
            <person name="Han Y."/>
            <person name="Richards S."/>
            <person name="Worley K."/>
            <person name="Muzny D."/>
            <person name="Gibbs R."/>
        </authorList>
    </citation>
    <scope>NUCLEOTIDE SEQUENCE</scope>
    <source>
        <strain evidence="8">Sampled in the wild</strain>
    </source>
</reference>
<dbReference type="InterPro" id="IPR013870">
    <property type="entry name" value="Ribosomal_mL54"/>
</dbReference>
<dbReference type="GO" id="GO:0003735">
    <property type="term" value="F:structural constituent of ribosome"/>
    <property type="evidence" value="ECO:0007669"/>
    <property type="project" value="TreeGrafter"/>
</dbReference>
<keyword evidence="5" id="KW-0687">Ribonucleoprotein</keyword>
<evidence type="ECO:0000256" key="2">
    <source>
        <dbReference type="ARBA" id="ARBA00022946"/>
    </source>
</evidence>
<evidence type="ECO:0000256" key="6">
    <source>
        <dbReference type="ARBA" id="ARBA00033752"/>
    </source>
</evidence>
<keyword evidence="9" id="KW-1185">Reference proteome</keyword>
<keyword evidence="3" id="KW-0689">Ribosomal protein</keyword>
<reference evidence="8" key="2">
    <citation type="submission" date="2017-10" db="EMBL/GenBank/DDBJ databases">
        <title>Ladona fulva Genome sequencing and assembly.</title>
        <authorList>
            <person name="Murali S."/>
            <person name="Richards S."/>
            <person name="Bandaranaike D."/>
            <person name="Bellair M."/>
            <person name="Blankenburg K."/>
            <person name="Chao H."/>
            <person name="Dinh H."/>
            <person name="Doddapaneni H."/>
            <person name="Dugan-Rocha S."/>
            <person name="Elkadiri S."/>
            <person name="Gnanaolivu R."/>
            <person name="Hernandez B."/>
            <person name="Skinner E."/>
            <person name="Javaid M."/>
            <person name="Lee S."/>
            <person name="Li M."/>
            <person name="Ming W."/>
            <person name="Munidasa M."/>
            <person name="Muniz J."/>
            <person name="Nguyen L."/>
            <person name="Hughes D."/>
            <person name="Osuji N."/>
            <person name="Pu L.-L."/>
            <person name="Puazo M."/>
            <person name="Qu C."/>
            <person name="Quiroz J."/>
            <person name="Raj R."/>
            <person name="Weissenberger G."/>
            <person name="Xin Y."/>
            <person name="Zou X."/>
            <person name="Han Y."/>
            <person name="Worley K."/>
            <person name="Muzny D."/>
            <person name="Gibbs R."/>
        </authorList>
    </citation>
    <scope>NUCLEOTIDE SEQUENCE</scope>
    <source>
        <strain evidence="8">Sampled in the wild</strain>
    </source>
</reference>
<dbReference type="EMBL" id="KZ308307">
    <property type="protein sequence ID" value="KAG8227014.1"/>
    <property type="molecule type" value="Genomic_DNA"/>
</dbReference>
<accession>A0A8K0P0U5</accession>
<comment type="caution">
    <text evidence="8">The sequence shown here is derived from an EMBL/GenBank/DDBJ whole genome shotgun (WGS) entry which is preliminary data.</text>
</comment>
<keyword evidence="4" id="KW-0496">Mitochondrion</keyword>
<protein>
    <recommendedName>
        <fullName evidence="7">Large ribosomal subunit protein mL54</fullName>
    </recommendedName>
</protein>
<name>A0A8K0P0U5_LADFU</name>
<dbReference type="GO" id="GO:0005762">
    <property type="term" value="C:mitochondrial large ribosomal subunit"/>
    <property type="evidence" value="ECO:0007669"/>
    <property type="project" value="TreeGrafter"/>
</dbReference>
<evidence type="ECO:0000256" key="1">
    <source>
        <dbReference type="ARBA" id="ARBA00004173"/>
    </source>
</evidence>
<keyword evidence="2" id="KW-0809">Transit peptide</keyword>
<comment type="similarity">
    <text evidence="6">Belongs to the mitochondrion-specific ribosomal protein mL54 family.</text>
</comment>
<sequence>MATLGKGIFRILLCSSNCPNAGAVYFSKKAVPVISSLGKSKKKLGKLGPAVEKVELPVESDPEKLVNYVCGSNILKKGEDIKLKPDNEYPSWLWDLRTGKPPPLEEYDKNDKPYWRRVRKLALWQNNKLAKLRKW</sequence>
<evidence type="ECO:0000313" key="8">
    <source>
        <dbReference type="EMBL" id="KAG8227014.1"/>
    </source>
</evidence>
<evidence type="ECO:0000256" key="7">
    <source>
        <dbReference type="ARBA" id="ARBA00035179"/>
    </source>
</evidence>
<evidence type="ECO:0000313" key="9">
    <source>
        <dbReference type="Proteomes" id="UP000792457"/>
    </source>
</evidence>
<evidence type="ECO:0000256" key="4">
    <source>
        <dbReference type="ARBA" id="ARBA00023128"/>
    </source>
</evidence>
<dbReference type="Proteomes" id="UP000792457">
    <property type="component" value="Unassembled WGS sequence"/>
</dbReference>
<evidence type="ECO:0000256" key="5">
    <source>
        <dbReference type="ARBA" id="ARBA00023274"/>
    </source>
</evidence>
<organism evidence="8 9">
    <name type="scientific">Ladona fulva</name>
    <name type="common">Scarce chaser dragonfly</name>
    <name type="synonym">Libellula fulva</name>
    <dbReference type="NCBI Taxonomy" id="123851"/>
    <lineage>
        <taxon>Eukaryota</taxon>
        <taxon>Metazoa</taxon>
        <taxon>Ecdysozoa</taxon>
        <taxon>Arthropoda</taxon>
        <taxon>Hexapoda</taxon>
        <taxon>Insecta</taxon>
        <taxon>Pterygota</taxon>
        <taxon>Palaeoptera</taxon>
        <taxon>Odonata</taxon>
        <taxon>Epiprocta</taxon>
        <taxon>Anisoptera</taxon>
        <taxon>Libelluloidea</taxon>
        <taxon>Libellulidae</taxon>
        <taxon>Ladona</taxon>
    </lineage>
</organism>
<dbReference type="PANTHER" id="PTHR28595">
    <property type="entry name" value="39S RIBOSOMAL PROTEIN L54, MITOCHONDRIAL"/>
    <property type="match status" value="1"/>
</dbReference>
<dbReference type="AlphaFoldDB" id="A0A8K0P0U5"/>
<gene>
    <name evidence="8" type="ORF">J437_LFUL000320</name>
</gene>
<comment type="subcellular location">
    <subcellularLocation>
        <location evidence="1">Mitochondrion</location>
    </subcellularLocation>
</comment>
<dbReference type="Pfam" id="PF08561">
    <property type="entry name" value="Ribosomal_L37"/>
    <property type="match status" value="1"/>
</dbReference>
<proteinExistence type="inferred from homology"/>
<dbReference type="PANTHER" id="PTHR28595:SF1">
    <property type="entry name" value="LARGE RIBOSOMAL SUBUNIT PROTEIN ML54"/>
    <property type="match status" value="1"/>
</dbReference>
<dbReference type="OrthoDB" id="10252718at2759"/>